<name>A0A3N9X8C1_9ACTN</name>
<proteinExistence type="predicted"/>
<keyword evidence="3" id="KW-1185">Reference proteome</keyword>
<feature type="region of interest" description="Disordered" evidence="1">
    <location>
        <begin position="150"/>
        <end position="171"/>
    </location>
</feature>
<evidence type="ECO:0000313" key="3">
    <source>
        <dbReference type="Proteomes" id="UP000282312"/>
    </source>
</evidence>
<evidence type="ECO:0000313" key="2">
    <source>
        <dbReference type="EMBL" id="RQX09159.1"/>
    </source>
</evidence>
<dbReference type="AlphaFoldDB" id="A0A3N9X8C1"/>
<comment type="caution">
    <text evidence="2">The sequence shown here is derived from an EMBL/GenBank/DDBJ whole genome shotgun (WGS) entry which is preliminary data.</text>
</comment>
<dbReference type="OrthoDB" id="3391411at2"/>
<dbReference type="Proteomes" id="UP000282312">
    <property type="component" value="Unassembled WGS sequence"/>
</dbReference>
<dbReference type="EMBL" id="QGSZ01000071">
    <property type="protein sequence ID" value="RQX09159.1"/>
    <property type="molecule type" value="Genomic_DNA"/>
</dbReference>
<gene>
    <name evidence="2" type="ORF">DLJ59_01105</name>
</gene>
<feature type="region of interest" description="Disordered" evidence="1">
    <location>
        <begin position="18"/>
        <end position="38"/>
    </location>
</feature>
<feature type="compositionally biased region" description="Basic and acidic residues" evidence="1">
    <location>
        <begin position="162"/>
        <end position="171"/>
    </location>
</feature>
<organism evidence="2 3">
    <name type="scientific">Micromonospora inaquosa</name>
    <dbReference type="NCBI Taxonomy" id="2203716"/>
    <lineage>
        <taxon>Bacteria</taxon>
        <taxon>Bacillati</taxon>
        <taxon>Actinomycetota</taxon>
        <taxon>Actinomycetes</taxon>
        <taxon>Micromonosporales</taxon>
        <taxon>Micromonosporaceae</taxon>
        <taxon>Micromonospora</taxon>
    </lineage>
</organism>
<sequence>MTPQAALTNTCLMQRHRTPTVADDGDLRSHHTTNGQQHPDTAIVDALTAFLNREAEPSGADALELMSSLIDSSGRPLLAETWDVNAAVSEDRYGVPTATITAGPVTIAVTPVPGTAAPLSVAIATENGEYVSLDLTVNQHPVHHPAVLAPCPASTDPSGPNRAHDHQRTLR</sequence>
<dbReference type="RefSeq" id="WP_124770651.1">
    <property type="nucleotide sequence ID" value="NZ_QGSZ01000071.1"/>
</dbReference>
<protein>
    <submittedName>
        <fullName evidence="2">Uncharacterized protein</fullName>
    </submittedName>
</protein>
<accession>A0A3N9X8C1</accession>
<evidence type="ECO:0000256" key="1">
    <source>
        <dbReference type="SAM" id="MobiDB-lite"/>
    </source>
</evidence>
<reference evidence="2 3" key="1">
    <citation type="submission" date="2018-05" db="EMBL/GenBank/DDBJ databases">
        <title>Micromonospora from Atacama Desert.</title>
        <authorList>
            <person name="Carro L."/>
            <person name="Goodfellow M."/>
            <person name="Klenk H.-P."/>
        </authorList>
    </citation>
    <scope>NUCLEOTIDE SEQUENCE [LARGE SCALE GENOMIC DNA]</scope>
    <source>
        <strain evidence="2 3">LB39</strain>
    </source>
</reference>